<evidence type="ECO:0000313" key="2">
    <source>
        <dbReference type="EMBL" id="RKF76239.1"/>
    </source>
</evidence>
<name>A0A420INU8_9PEZI</name>
<evidence type="ECO:0000256" key="1">
    <source>
        <dbReference type="SAM" id="MobiDB-lite"/>
    </source>
</evidence>
<feature type="non-terminal residue" evidence="2">
    <location>
        <position position="1"/>
    </location>
</feature>
<gene>
    <name evidence="2" type="ORF">GcM1_228011</name>
</gene>
<dbReference type="Proteomes" id="UP000285326">
    <property type="component" value="Unassembled WGS sequence"/>
</dbReference>
<dbReference type="EMBL" id="MCBS01022884">
    <property type="protein sequence ID" value="RKF76239.1"/>
    <property type="molecule type" value="Genomic_DNA"/>
</dbReference>
<comment type="caution">
    <text evidence="2">The sequence shown here is derived from an EMBL/GenBank/DDBJ whole genome shotgun (WGS) entry which is preliminary data.</text>
</comment>
<sequence length="131" mass="14409">EKFEASNVTVSEVEHANSQTAQTSSVSSDIKTLKIPVSPRWFNSYDRALKAADHLVAGLPFLRAPKTPQLLLLPPPPIPKTTMSSPSEPAALVAVTMTNEQLNRLIRGLDISPQIGNNRDEGIRMYFVLRT</sequence>
<proteinExistence type="predicted"/>
<organism evidence="2 3">
    <name type="scientific">Golovinomyces cichoracearum</name>
    <dbReference type="NCBI Taxonomy" id="62708"/>
    <lineage>
        <taxon>Eukaryota</taxon>
        <taxon>Fungi</taxon>
        <taxon>Dikarya</taxon>
        <taxon>Ascomycota</taxon>
        <taxon>Pezizomycotina</taxon>
        <taxon>Leotiomycetes</taxon>
        <taxon>Erysiphales</taxon>
        <taxon>Erysiphaceae</taxon>
        <taxon>Golovinomyces</taxon>
    </lineage>
</organism>
<reference evidence="2 3" key="1">
    <citation type="journal article" date="2018" name="BMC Genomics">
        <title>Comparative genome analyses reveal sequence features reflecting distinct modes of host-adaptation between dicot and monocot powdery mildew.</title>
        <authorList>
            <person name="Wu Y."/>
            <person name="Ma X."/>
            <person name="Pan Z."/>
            <person name="Kale S.D."/>
            <person name="Song Y."/>
            <person name="King H."/>
            <person name="Zhang Q."/>
            <person name="Presley C."/>
            <person name="Deng X."/>
            <person name="Wei C.I."/>
            <person name="Xiao S."/>
        </authorList>
    </citation>
    <scope>NUCLEOTIDE SEQUENCE [LARGE SCALE GENOMIC DNA]</scope>
    <source>
        <strain evidence="2">UMSG1</strain>
    </source>
</reference>
<protein>
    <submittedName>
        <fullName evidence="2">Uncharacterized protein</fullName>
    </submittedName>
</protein>
<accession>A0A420INU8</accession>
<evidence type="ECO:0000313" key="3">
    <source>
        <dbReference type="Proteomes" id="UP000285326"/>
    </source>
</evidence>
<feature type="region of interest" description="Disordered" evidence="1">
    <location>
        <begin position="1"/>
        <end position="29"/>
    </location>
</feature>
<dbReference type="AlphaFoldDB" id="A0A420INU8"/>